<evidence type="ECO:0000313" key="1">
    <source>
        <dbReference type="EMBL" id="KAF2268375.1"/>
    </source>
</evidence>
<gene>
    <name evidence="1" type="ORF">CC78DRAFT_541086</name>
</gene>
<name>A0A9P4KJC6_9PLEO</name>
<organism evidence="1 2">
    <name type="scientific">Lojkania enalia</name>
    <dbReference type="NCBI Taxonomy" id="147567"/>
    <lineage>
        <taxon>Eukaryota</taxon>
        <taxon>Fungi</taxon>
        <taxon>Dikarya</taxon>
        <taxon>Ascomycota</taxon>
        <taxon>Pezizomycotina</taxon>
        <taxon>Dothideomycetes</taxon>
        <taxon>Pleosporomycetidae</taxon>
        <taxon>Pleosporales</taxon>
        <taxon>Pleosporales incertae sedis</taxon>
        <taxon>Lojkania</taxon>
    </lineage>
</organism>
<protein>
    <submittedName>
        <fullName evidence="1">Uncharacterized protein</fullName>
    </submittedName>
</protein>
<comment type="caution">
    <text evidence="1">The sequence shown here is derived from an EMBL/GenBank/DDBJ whole genome shotgun (WGS) entry which is preliminary data.</text>
</comment>
<reference evidence="2" key="1">
    <citation type="journal article" date="2020" name="Stud. Mycol.">
        <title>101 Dothideomycetes genomes: A test case for predicting lifestyles and emergence of pathogens.</title>
        <authorList>
            <person name="Haridas S."/>
            <person name="Albert R."/>
            <person name="Binder M."/>
            <person name="Bloem J."/>
            <person name="LaButti K."/>
            <person name="Salamov A."/>
            <person name="Andreopoulos B."/>
            <person name="Baker S."/>
            <person name="Barry K."/>
            <person name="Bills G."/>
            <person name="Bluhm B."/>
            <person name="Cannon C."/>
            <person name="Castanera R."/>
            <person name="Culley D."/>
            <person name="Daum C."/>
            <person name="Ezra D."/>
            <person name="Gonzalez J."/>
            <person name="Henrissat B."/>
            <person name="Kuo A."/>
            <person name="Liang C."/>
            <person name="Lipzen A."/>
            <person name="Lutzoni F."/>
            <person name="Magnuson J."/>
            <person name="Mondo S."/>
            <person name="Nolan M."/>
            <person name="Ohm R."/>
            <person name="Pangilinan J."/>
            <person name="Park H.-J."/>
            <person name="Ramirez L."/>
            <person name="Alfaro M."/>
            <person name="Sun H."/>
            <person name="Tritt A."/>
            <person name="Yoshinaga Y."/>
            <person name="Zwiers L.-H."/>
            <person name="Turgeon B."/>
            <person name="Goodwin S."/>
            <person name="Spatafora J."/>
            <person name="Crous P."/>
            <person name="Grigoriev I."/>
        </authorList>
    </citation>
    <scope>NUCLEOTIDE SEQUENCE [LARGE SCALE GENOMIC DNA]</scope>
    <source>
        <strain evidence="2">CBS 304.66</strain>
    </source>
</reference>
<dbReference type="EMBL" id="ML986587">
    <property type="protein sequence ID" value="KAF2268375.1"/>
    <property type="molecule type" value="Genomic_DNA"/>
</dbReference>
<sequence length="133" mass="14838">MQTLSLLMKLTSSFHLASFCLSPTCSHHVNATRNLGCLLFGSKKSNKESCIALWTWDISYAENPSIENIGDARLYKHAGNIFRSRNAATEIPPQRQAKGCSRRVLNGFRTRLKQVYIKAEGERVLIGFSTCSA</sequence>
<proteinExistence type="predicted"/>
<accession>A0A9P4KJC6</accession>
<keyword evidence="2" id="KW-1185">Reference proteome</keyword>
<evidence type="ECO:0000313" key="2">
    <source>
        <dbReference type="Proteomes" id="UP000800093"/>
    </source>
</evidence>
<dbReference type="Proteomes" id="UP000800093">
    <property type="component" value="Unassembled WGS sequence"/>
</dbReference>
<dbReference type="AlphaFoldDB" id="A0A9P4KJC6"/>